<gene>
    <name evidence="4" type="ORF">BDN70DRAFT_932224</name>
</gene>
<dbReference type="EMBL" id="MU155204">
    <property type="protein sequence ID" value="KAF9479900.1"/>
    <property type="molecule type" value="Genomic_DNA"/>
</dbReference>
<reference evidence="4" key="1">
    <citation type="submission" date="2020-11" db="EMBL/GenBank/DDBJ databases">
        <authorList>
            <consortium name="DOE Joint Genome Institute"/>
            <person name="Ahrendt S."/>
            <person name="Riley R."/>
            <person name="Andreopoulos W."/>
            <person name="Labutti K."/>
            <person name="Pangilinan J."/>
            <person name="Ruiz-Duenas F.J."/>
            <person name="Barrasa J.M."/>
            <person name="Sanchez-Garcia M."/>
            <person name="Camarero S."/>
            <person name="Miyauchi S."/>
            <person name="Serrano A."/>
            <person name="Linde D."/>
            <person name="Babiker R."/>
            <person name="Drula E."/>
            <person name="Ayuso-Fernandez I."/>
            <person name="Pacheco R."/>
            <person name="Padilla G."/>
            <person name="Ferreira P."/>
            <person name="Barriuso J."/>
            <person name="Kellner H."/>
            <person name="Castanera R."/>
            <person name="Alfaro M."/>
            <person name="Ramirez L."/>
            <person name="Pisabarro A.G."/>
            <person name="Kuo A."/>
            <person name="Tritt A."/>
            <person name="Lipzen A."/>
            <person name="He G."/>
            <person name="Yan M."/>
            <person name="Ng V."/>
            <person name="Cullen D."/>
            <person name="Martin F."/>
            <person name="Rosso M.-N."/>
            <person name="Henrissat B."/>
            <person name="Hibbett D."/>
            <person name="Martinez A.T."/>
            <person name="Grigoriev I.V."/>
        </authorList>
    </citation>
    <scope>NUCLEOTIDE SEQUENCE</scope>
    <source>
        <strain evidence="4">CIRM-BRFM 674</strain>
    </source>
</reference>
<evidence type="ECO:0000256" key="2">
    <source>
        <dbReference type="SAM" id="MobiDB-lite"/>
    </source>
</evidence>
<evidence type="ECO:0000259" key="3">
    <source>
        <dbReference type="Pfam" id="PF24883"/>
    </source>
</evidence>
<keyword evidence="5" id="KW-1185">Reference proteome</keyword>
<evidence type="ECO:0000313" key="5">
    <source>
        <dbReference type="Proteomes" id="UP000807469"/>
    </source>
</evidence>
<evidence type="ECO:0000313" key="4">
    <source>
        <dbReference type="EMBL" id="KAF9479900.1"/>
    </source>
</evidence>
<dbReference type="PANTHER" id="PTHR10039:SF17">
    <property type="entry name" value="FUNGAL STAND N-TERMINAL GOODBYE DOMAIN-CONTAINING PROTEIN-RELATED"/>
    <property type="match status" value="1"/>
</dbReference>
<feature type="domain" description="Nephrocystin 3-like N-terminal" evidence="3">
    <location>
        <begin position="112"/>
        <end position="268"/>
    </location>
</feature>
<feature type="region of interest" description="Disordered" evidence="2">
    <location>
        <begin position="1"/>
        <end position="22"/>
    </location>
</feature>
<keyword evidence="1" id="KW-0677">Repeat</keyword>
<comment type="caution">
    <text evidence="4">The sequence shown here is derived from an EMBL/GenBank/DDBJ whole genome shotgun (WGS) entry which is preliminary data.</text>
</comment>
<dbReference type="InterPro" id="IPR056884">
    <property type="entry name" value="NPHP3-like_N"/>
</dbReference>
<dbReference type="SUPFAM" id="SSF52540">
    <property type="entry name" value="P-loop containing nucleoside triphosphate hydrolases"/>
    <property type="match status" value="1"/>
</dbReference>
<protein>
    <recommendedName>
        <fullName evidence="3">Nephrocystin 3-like N-terminal domain-containing protein</fullName>
    </recommendedName>
</protein>
<name>A0A9P5Z4P8_9AGAR</name>
<organism evidence="4 5">
    <name type="scientific">Pholiota conissans</name>
    <dbReference type="NCBI Taxonomy" id="109636"/>
    <lineage>
        <taxon>Eukaryota</taxon>
        <taxon>Fungi</taxon>
        <taxon>Dikarya</taxon>
        <taxon>Basidiomycota</taxon>
        <taxon>Agaricomycotina</taxon>
        <taxon>Agaricomycetes</taxon>
        <taxon>Agaricomycetidae</taxon>
        <taxon>Agaricales</taxon>
        <taxon>Agaricineae</taxon>
        <taxon>Strophariaceae</taxon>
        <taxon>Pholiota</taxon>
    </lineage>
</organism>
<evidence type="ECO:0000256" key="1">
    <source>
        <dbReference type="ARBA" id="ARBA00022737"/>
    </source>
</evidence>
<dbReference type="Proteomes" id="UP000807469">
    <property type="component" value="Unassembled WGS sequence"/>
</dbReference>
<accession>A0A9P5Z4P8</accession>
<dbReference type="InterPro" id="IPR027417">
    <property type="entry name" value="P-loop_NTPase"/>
</dbReference>
<proteinExistence type="predicted"/>
<dbReference type="Pfam" id="PF24883">
    <property type="entry name" value="NPHP3_N"/>
    <property type="match status" value="1"/>
</dbReference>
<dbReference type="PANTHER" id="PTHR10039">
    <property type="entry name" value="AMELOGENIN"/>
    <property type="match status" value="1"/>
</dbReference>
<sequence>MFSIHGNNSEDIEEEKQTEACHTEQKLKENTGHVNAMFNNIQNLAIFGGHFVQHNVSSATDDNGVFNLLQKRVASSAFHNSSQRADPPRCHPDTRTAILQTIFDWITQPRHDGENEKWLLWLNGAAGAGKSAIMQSIIERCILQVADSVGIASFFLFRADSTRNTLKSLVATLAYQLILAIPETSDDILGTIDRDPLIFEQAIGLQLQELIIHPLIRLPMHLRRQFVVLIDGLDECINPDHQSDLINVLGDVYRSGEDIPVKFLIASRREPVIENAFLRKDISGLLRTIRLDNSDVQQTSLDIRRFVTNRFNDIKETHLRKHLLPNDWPPFKAVNEIVAKSSGQFIYASVVVNFVALPRSNPGHQLEIVRGIRLQDTSSQNPFAHLDALYQHIFSQVQNLDKVLDILAVVLISKLSLIKEIEMLFMLSPGELEVCLADLTAIIECQPHTQPLARMKFLHASLPDFLQDRTRSERYHIDLKEYSTKLICMALERPLQISPFLSPERHLDVVSRRENCRLHLIKTLLKQAPESERLRSAFMNFDITFPRAEKPRNNAHYAYTFTAPKPNLWESYDIPAGAQLI</sequence>
<dbReference type="Gene3D" id="3.40.50.300">
    <property type="entry name" value="P-loop containing nucleotide triphosphate hydrolases"/>
    <property type="match status" value="1"/>
</dbReference>
<dbReference type="OrthoDB" id="4760524at2759"/>
<dbReference type="AlphaFoldDB" id="A0A9P5Z4P8"/>